<dbReference type="GO" id="GO:0000010">
    <property type="term" value="F:heptaprenyl diphosphate synthase activity"/>
    <property type="evidence" value="ECO:0007669"/>
    <property type="project" value="UniProtKB-EC"/>
</dbReference>
<dbReference type="SFLD" id="SFLDS00005">
    <property type="entry name" value="Isoprenoid_Synthase_Type_I"/>
    <property type="match status" value="1"/>
</dbReference>
<dbReference type="Pfam" id="PF00348">
    <property type="entry name" value="polyprenyl_synt"/>
    <property type="match status" value="1"/>
</dbReference>
<dbReference type="PROSITE" id="PS00444">
    <property type="entry name" value="POLYPRENYL_SYNTHASE_2"/>
    <property type="match status" value="1"/>
</dbReference>
<dbReference type="SUPFAM" id="SSF48576">
    <property type="entry name" value="Terpenoid synthases"/>
    <property type="match status" value="1"/>
</dbReference>
<dbReference type="EC" id="2.5.1.30" evidence="7"/>
<evidence type="ECO:0000256" key="1">
    <source>
        <dbReference type="ARBA" id="ARBA00001946"/>
    </source>
</evidence>
<accession>D7GIY9</accession>
<dbReference type="HOGENOM" id="CLU_014015_2_3_11"/>
<dbReference type="GO" id="GO:0008299">
    <property type="term" value="P:isoprenoid biosynthetic process"/>
    <property type="evidence" value="ECO:0007669"/>
    <property type="project" value="InterPro"/>
</dbReference>
<evidence type="ECO:0000256" key="6">
    <source>
        <dbReference type="RuleBase" id="RU004466"/>
    </source>
</evidence>
<dbReference type="GO" id="GO:0046872">
    <property type="term" value="F:metal ion binding"/>
    <property type="evidence" value="ECO:0007669"/>
    <property type="project" value="UniProtKB-KW"/>
</dbReference>
<name>D7GIY9_PROFC</name>
<dbReference type="InterPro" id="IPR033749">
    <property type="entry name" value="Polyprenyl_synt_CS"/>
</dbReference>
<dbReference type="eggNOG" id="COG0142">
    <property type="taxonomic scope" value="Bacteria"/>
</dbReference>
<proteinExistence type="inferred from homology"/>
<dbReference type="STRING" id="754252.PFREUD_05300"/>
<sequence>MSVLLFSALRRGRYLTCSPAQHSSCADKETTLTQAEDEAFEAYVGDQLDAVERRLSAITLTAANPFLAEAAEHIIAAGGKRFRPMLVAVTSQLGPQPNDAAAQIAAVVVELTHVASLYHDDVMDDAALRRGVPSANAAYGNSTAIMVGDWLFARASNQVATLGNDFVRMQADTFAELVTGQIDEMRGPQPGHDAMLHYLNVVAGKTGALIRTSAVFGAMTSGASREVLDALAQFGMQIGVVFQLADDLMDIMSDDSGKAPGTDLREGVSTLPTLMLAASEDSDDDELKSLIAGDLADDDVLARTLAMLRANHVIEEARADIVQRAELARKQLDLLPDGAATRALSRLCDEVVSRSN</sequence>
<dbReference type="EMBL" id="FN806773">
    <property type="protein sequence ID" value="CBL56061.1"/>
    <property type="molecule type" value="Genomic_DNA"/>
</dbReference>
<dbReference type="SFLD" id="SFLDG01017">
    <property type="entry name" value="Polyprenyl_Transferase_Like"/>
    <property type="match status" value="1"/>
</dbReference>
<keyword evidence="4" id="KW-0479">Metal-binding</keyword>
<keyword evidence="8" id="KW-1185">Reference proteome</keyword>
<evidence type="ECO:0000256" key="4">
    <source>
        <dbReference type="ARBA" id="ARBA00022723"/>
    </source>
</evidence>
<keyword evidence="3 6" id="KW-0808">Transferase</keyword>
<dbReference type="AlphaFoldDB" id="D7GIY9"/>
<evidence type="ECO:0000256" key="2">
    <source>
        <dbReference type="ARBA" id="ARBA00006706"/>
    </source>
</evidence>
<keyword evidence="5" id="KW-0460">Magnesium</keyword>
<evidence type="ECO:0000256" key="5">
    <source>
        <dbReference type="ARBA" id="ARBA00022842"/>
    </source>
</evidence>
<dbReference type="InterPro" id="IPR000092">
    <property type="entry name" value="Polyprenyl_synt"/>
</dbReference>
<dbReference type="KEGG" id="pfr:PFREUD_05300"/>
<dbReference type="CDD" id="cd00685">
    <property type="entry name" value="Trans_IPPS_HT"/>
    <property type="match status" value="1"/>
</dbReference>
<comment type="similarity">
    <text evidence="2 6">Belongs to the FPP/GGPP synthase family.</text>
</comment>
<evidence type="ECO:0000313" key="7">
    <source>
        <dbReference type="EMBL" id="CBL56061.1"/>
    </source>
</evidence>
<dbReference type="PANTHER" id="PTHR12001:SF69">
    <property type="entry name" value="ALL TRANS-POLYPRENYL-DIPHOSPHATE SYNTHASE PDSS1"/>
    <property type="match status" value="1"/>
</dbReference>
<dbReference type="Proteomes" id="UP000000936">
    <property type="component" value="Chromosome"/>
</dbReference>
<dbReference type="PANTHER" id="PTHR12001">
    <property type="entry name" value="GERANYLGERANYL PYROPHOSPHATE SYNTHASE"/>
    <property type="match status" value="1"/>
</dbReference>
<dbReference type="Gene3D" id="1.10.600.10">
    <property type="entry name" value="Farnesyl Diphosphate Synthase"/>
    <property type="match status" value="1"/>
</dbReference>
<gene>
    <name evidence="7" type="primary">idsA</name>
    <name evidence="7" type="ordered locus">PFREUD_05300</name>
</gene>
<evidence type="ECO:0000313" key="8">
    <source>
        <dbReference type="Proteomes" id="UP000000936"/>
    </source>
</evidence>
<organism evidence="7 8">
    <name type="scientific">Propionibacterium freudenreichii subsp. shermanii (strain ATCC 9614 / DSM 4902 / CIP 103027 / NCIMB 8099 / CIRM-BIA1)</name>
    <dbReference type="NCBI Taxonomy" id="754252"/>
    <lineage>
        <taxon>Bacteria</taxon>
        <taxon>Bacillati</taxon>
        <taxon>Actinomycetota</taxon>
        <taxon>Actinomycetes</taxon>
        <taxon>Propionibacteriales</taxon>
        <taxon>Propionibacteriaceae</taxon>
        <taxon>Propionibacterium</taxon>
    </lineage>
</organism>
<protein>
    <submittedName>
        <fullName evidence="7">Heptaprenyl diphosphate synthase component II</fullName>
        <ecNumber evidence="7">2.5.1.30</ecNumber>
    </submittedName>
</protein>
<reference evidence="7 8" key="1">
    <citation type="journal article" date="2010" name="PLoS ONE">
        <title>The complete genome of Propionibacterium freudenreichii CIRM-BIA1, a hardy actinobacterium with food and probiotic applications.</title>
        <authorList>
            <person name="Falentin H."/>
            <person name="Deutsch S.M."/>
            <person name="Jan G."/>
            <person name="Loux V."/>
            <person name="Thierry A."/>
            <person name="Parayre S."/>
            <person name="Maillard M.B."/>
            <person name="Dherbecourt J."/>
            <person name="Cousin F.J."/>
            <person name="Jardin J."/>
            <person name="Siguier P."/>
            <person name="Couloux A."/>
            <person name="Barbe V."/>
            <person name="Vacherie B."/>
            <person name="Wincker P."/>
            <person name="Gibrat J.F."/>
            <person name="Gaillardin C."/>
            <person name="Lortal S."/>
        </authorList>
    </citation>
    <scope>NUCLEOTIDE SEQUENCE [LARGE SCALE GENOMIC DNA]</scope>
    <source>
        <strain evidence="8">ATCC 9614 / DSM 4902 / CIP 103027 / NCIMB 8099 / CIRM-BIA1</strain>
    </source>
</reference>
<evidence type="ECO:0000256" key="3">
    <source>
        <dbReference type="ARBA" id="ARBA00022679"/>
    </source>
</evidence>
<dbReference type="InterPro" id="IPR008949">
    <property type="entry name" value="Isoprenoid_synthase_dom_sf"/>
</dbReference>
<comment type="cofactor">
    <cofactor evidence="1">
        <name>Mg(2+)</name>
        <dbReference type="ChEBI" id="CHEBI:18420"/>
    </cofactor>
</comment>